<comment type="function">
    <text evidence="5">Cell division factor that enhances FtsZ-ring assembly. Directly interacts with FtsZ and promotes bundling of FtsZ protofilaments, with a reduction in FtsZ GTPase activity.</text>
</comment>
<dbReference type="AlphaFoldDB" id="A0A1R4HCF9"/>
<dbReference type="HAMAP" id="MF_01092">
    <property type="entry name" value="ZapD"/>
    <property type="match status" value="1"/>
</dbReference>
<comment type="subcellular location">
    <subcellularLocation>
        <location evidence="5">Cytoplasm</location>
    </subcellularLocation>
    <text evidence="5">Localizes to mid-cell in an FtsZ-dependent manner.</text>
</comment>
<comment type="similarity">
    <text evidence="5">Belongs to the ZapD family.</text>
</comment>
<dbReference type="OrthoDB" id="5294622at2"/>
<keyword evidence="1 5" id="KW-0963">Cytoplasm</keyword>
<evidence type="ECO:0000256" key="2">
    <source>
        <dbReference type="ARBA" id="ARBA00022618"/>
    </source>
</evidence>
<dbReference type="GO" id="GO:0000917">
    <property type="term" value="P:division septum assembly"/>
    <property type="evidence" value="ECO:0007669"/>
    <property type="project" value="UniProtKB-KW"/>
</dbReference>
<keyword evidence="2 5" id="KW-0132">Cell division</keyword>
<dbReference type="PANTHER" id="PTHR39455:SF1">
    <property type="entry name" value="CELL DIVISION PROTEIN ZAPD"/>
    <property type="match status" value="1"/>
</dbReference>
<keyword evidence="4 5" id="KW-0131">Cell cycle</keyword>
<evidence type="ECO:0000256" key="5">
    <source>
        <dbReference type="HAMAP-Rule" id="MF_01092"/>
    </source>
</evidence>
<dbReference type="NCBIfam" id="NF003656">
    <property type="entry name" value="PRK05287.1-4"/>
    <property type="match status" value="1"/>
</dbReference>
<dbReference type="Pfam" id="PF07072">
    <property type="entry name" value="ZapD"/>
    <property type="match status" value="1"/>
</dbReference>
<dbReference type="EMBL" id="FUKJ01000301">
    <property type="protein sequence ID" value="SJM93877.1"/>
    <property type="molecule type" value="Genomic_DNA"/>
</dbReference>
<dbReference type="Proteomes" id="UP000195442">
    <property type="component" value="Unassembled WGS sequence"/>
</dbReference>
<dbReference type="InterPro" id="IPR009777">
    <property type="entry name" value="ZapD"/>
</dbReference>
<dbReference type="GO" id="GO:0005737">
    <property type="term" value="C:cytoplasm"/>
    <property type="evidence" value="ECO:0007669"/>
    <property type="project" value="UniProtKB-SubCell"/>
</dbReference>
<evidence type="ECO:0000256" key="1">
    <source>
        <dbReference type="ARBA" id="ARBA00022490"/>
    </source>
</evidence>
<evidence type="ECO:0000256" key="4">
    <source>
        <dbReference type="ARBA" id="ARBA00023306"/>
    </source>
</evidence>
<keyword evidence="7" id="KW-1185">Reference proteome</keyword>
<protein>
    <recommendedName>
        <fullName evidence="5">Cell division protein ZapD</fullName>
    </recommendedName>
    <alternativeName>
        <fullName evidence="5">Z ring-associated protein D</fullName>
    </alternativeName>
</protein>
<accession>A0A1R4HCF9</accession>
<comment type="subunit">
    <text evidence="5">Interacts with FtsZ.</text>
</comment>
<dbReference type="RefSeq" id="WP_087147561.1">
    <property type="nucleotide sequence ID" value="NZ_FUKJ01000301.1"/>
</dbReference>
<organism evidence="6 7">
    <name type="scientific">Crenothrix polyspora</name>
    <dbReference type="NCBI Taxonomy" id="360316"/>
    <lineage>
        <taxon>Bacteria</taxon>
        <taxon>Pseudomonadati</taxon>
        <taxon>Pseudomonadota</taxon>
        <taxon>Gammaproteobacteria</taxon>
        <taxon>Methylococcales</taxon>
        <taxon>Crenotrichaceae</taxon>
        <taxon>Crenothrix</taxon>
    </lineage>
</organism>
<dbReference type="GO" id="GO:0032153">
    <property type="term" value="C:cell division site"/>
    <property type="evidence" value="ECO:0007669"/>
    <property type="project" value="TreeGrafter"/>
</dbReference>
<keyword evidence="3 5" id="KW-0717">Septation</keyword>
<dbReference type="Gene3D" id="1.10.3900.10">
    <property type="entry name" value="YacF-like"/>
    <property type="match status" value="1"/>
</dbReference>
<dbReference type="GO" id="GO:0043093">
    <property type="term" value="P:FtsZ-dependent cytokinesis"/>
    <property type="evidence" value="ECO:0007669"/>
    <property type="project" value="UniProtKB-UniRule"/>
</dbReference>
<sequence length="256" mass="29707">MNTTITYEFPLNERIRVFIRLEQLFQQFSHFLIRDSIADKRIAIHILLDIVSIFRRNNLKSEILQELERQSKVLTKIVNSQNLGTGKLQELLNRINQIREKLYTTKDRVDVNIMASDLFQSINQRSAIPGGTCSFDLPEYHYWLEQDDSIRLKDLQHWSSPFDDIRLANQLVLDLIRNSNTTSQEVAEAGFFQIVLDANQPMQLIKVTLEKSVPCFVEISGGKHRCTIRFMIPSADEKRPVQSPHNIPFTLSCCML</sequence>
<dbReference type="Gene3D" id="2.60.440.10">
    <property type="entry name" value="YacF-like domains"/>
    <property type="match status" value="1"/>
</dbReference>
<name>A0A1R4HCF9_9GAMM</name>
<gene>
    <name evidence="5 6" type="primary">zapD</name>
    <name evidence="6" type="ORF">CRENPOLYSF2_370007</name>
</gene>
<proteinExistence type="inferred from homology"/>
<evidence type="ECO:0000313" key="6">
    <source>
        <dbReference type="EMBL" id="SJM93877.1"/>
    </source>
</evidence>
<dbReference type="PANTHER" id="PTHR39455">
    <property type="entry name" value="CELL DIVISION PROTEIN ZAPD"/>
    <property type="match status" value="1"/>
</dbReference>
<evidence type="ECO:0000256" key="3">
    <source>
        <dbReference type="ARBA" id="ARBA00023210"/>
    </source>
</evidence>
<evidence type="ECO:0000313" key="7">
    <source>
        <dbReference type="Proteomes" id="UP000195442"/>
    </source>
</evidence>
<dbReference type="InterPro" id="IPR027462">
    <property type="entry name" value="ZapD_C"/>
</dbReference>
<dbReference type="InterPro" id="IPR036268">
    <property type="entry name" value="ZapD_sf"/>
</dbReference>
<reference evidence="7" key="1">
    <citation type="submission" date="2017-02" db="EMBL/GenBank/DDBJ databases">
        <authorList>
            <person name="Daims H."/>
        </authorList>
    </citation>
    <scope>NUCLEOTIDE SEQUENCE [LARGE SCALE GENOMIC DNA]</scope>
</reference>
<dbReference type="SUPFAM" id="SSF160950">
    <property type="entry name" value="YacF-like"/>
    <property type="match status" value="1"/>
</dbReference>